<dbReference type="Proteomes" id="UP000440367">
    <property type="component" value="Unassembled WGS sequence"/>
</dbReference>
<organism evidence="2 5">
    <name type="scientific">Phytophthora fragariae</name>
    <dbReference type="NCBI Taxonomy" id="53985"/>
    <lineage>
        <taxon>Eukaryota</taxon>
        <taxon>Sar</taxon>
        <taxon>Stramenopiles</taxon>
        <taxon>Oomycota</taxon>
        <taxon>Peronosporomycetes</taxon>
        <taxon>Peronosporales</taxon>
        <taxon>Peronosporaceae</taxon>
        <taxon>Phytophthora</taxon>
    </lineage>
</organism>
<dbReference type="Proteomes" id="UP000440732">
    <property type="component" value="Unassembled WGS sequence"/>
</dbReference>
<accession>A0A6A3UWU1</accession>
<evidence type="ECO:0000313" key="3">
    <source>
        <dbReference type="EMBL" id="KAE9253260.1"/>
    </source>
</evidence>
<dbReference type="EMBL" id="QXGD01010750">
    <property type="protein sequence ID" value="KAE9156723.1"/>
    <property type="molecule type" value="Genomic_DNA"/>
</dbReference>
<dbReference type="AlphaFoldDB" id="A0A6A3UWU1"/>
<dbReference type="Proteomes" id="UP000437068">
    <property type="component" value="Unassembled WGS sequence"/>
</dbReference>
<evidence type="ECO:0000313" key="1">
    <source>
        <dbReference type="EMBL" id="KAE9060709.1"/>
    </source>
</evidence>
<name>A0A6A3UWU1_9STRA</name>
<reference evidence="4 5" key="1">
    <citation type="submission" date="2018-08" db="EMBL/GenBank/DDBJ databases">
        <title>Genomic investigation of the strawberry pathogen Phytophthora fragariae indicates pathogenicity is determined by transcriptional variation in three key races.</title>
        <authorList>
            <person name="Adams T.M."/>
            <person name="Armitage A.D."/>
            <person name="Sobczyk M.K."/>
            <person name="Bates H.J."/>
            <person name="Dunwell J.M."/>
            <person name="Nellist C.F."/>
            <person name="Harrison R.J."/>
        </authorList>
    </citation>
    <scope>NUCLEOTIDE SEQUENCE [LARGE SCALE GENOMIC DNA]</scope>
    <source>
        <strain evidence="3 4">A4</strain>
        <strain evidence="2 5">BC-1</strain>
        <strain evidence="1 6">NOV-5</strain>
    </source>
</reference>
<dbReference type="EMBL" id="QXGA01007230">
    <property type="protein sequence ID" value="KAE9060709.1"/>
    <property type="molecule type" value="Genomic_DNA"/>
</dbReference>
<evidence type="ECO:0000313" key="2">
    <source>
        <dbReference type="EMBL" id="KAE9156723.1"/>
    </source>
</evidence>
<gene>
    <name evidence="3" type="ORF">PF001_g33424</name>
    <name evidence="2" type="ORF">PF002_g33542</name>
    <name evidence="1" type="ORF">PF006_g31581</name>
</gene>
<dbReference type="EMBL" id="QXGE01012386">
    <property type="protein sequence ID" value="KAE9253260.1"/>
    <property type="molecule type" value="Genomic_DNA"/>
</dbReference>
<protein>
    <submittedName>
        <fullName evidence="2">Uncharacterized protein</fullName>
    </submittedName>
</protein>
<evidence type="ECO:0000313" key="5">
    <source>
        <dbReference type="Proteomes" id="UP000440367"/>
    </source>
</evidence>
<evidence type="ECO:0000313" key="4">
    <source>
        <dbReference type="Proteomes" id="UP000437068"/>
    </source>
</evidence>
<proteinExistence type="predicted"/>
<evidence type="ECO:0000313" key="6">
    <source>
        <dbReference type="Proteomes" id="UP000440732"/>
    </source>
</evidence>
<sequence>MLPSPATASPTMCVLVSASNAHLFTVTAAWASSSSFRFGIASPPSFRGSCATCLLSHALPAIASSENCACQTKLSIMR</sequence>
<comment type="caution">
    <text evidence="2">The sequence shown here is derived from an EMBL/GenBank/DDBJ whole genome shotgun (WGS) entry which is preliminary data.</text>
</comment>